<evidence type="ECO:0000256" key="1">
    <source>
        <dbReference type="SAM" id="Coils"/>
    </source>
</evidence>
<dbReference type="OrthoDB" id="2535391at2759"/>
<proteinExistence type="predicted"/>
<sequence length="408" mass="47502">MIVDCSVCHKLYDFTEPYFLADCAHILCEKHKTQSEINNCCVNCKHQDNTNTCKGIKFIKLENFKYNENSDEIDVDTLKDSTYEINNSGNGINNFFIDITTQLEDFYSVSKFQIVNLKDRCRFLTEKNVNLEEVISNQKELLKQCQEELHNFQKLQKNYNILTEKYNRLNENSKENLHNRKYLQPTTNNLKHEKQQLEEEYDNFISLLSSDDENNKAVNNPNEVRNESRNNFVLKVKQSVGNISKHTNNINHTNYQKTRYIGSPTRNLKLKHNSSVMIGESTRNESSNTLLKRLEKKNILINNNNNNNKINLDLIRNDKVCSNISTTNRLRNALEPTKTLLNRTSRASRDSNNYNSRVNSKQNTSLSYAPMLQLQQNLQKESNNILRYNPNRIGSGSKGIFLHGKRSK</sequence>
<dbReference type="Proteomes" id="UP000092321">
    <property type="component" value="Unassembled WGS sequence"/>
</dbReference>
<name>A0A1B7TJD9_9ASCO</name>
<evidence type="ECO:0000256" key="2">
    <source>
        <dbReference type="SAM" id="MobiDB-lite"/>
    </source>
</evidence>
<keyword evidence="4" id="KW-1185">Reference proteome</keyword>
<organism evidence="3 4">
    <name type="scientific">Hanseniaspora valbyensis NRRL Y-1626</name>
    <dbReference type="NCBI Taxonomy" id="766949"/>
    <lineage>
        <taxon>Eukaryota</taxon>
        <taxon>Fungi</taxon>
        <taxon>Dikarya</taxon>
        <taxon>Ascomycota</taxon>
        <taxon>Saccharomycotina</taxon>
        <taxon>Saccharomycetes</taxon>
        <taxon>Saccharomycodales</taxon>
        <taxon>Saccharomycodaceae</taxon>
        <taxon>Hanseniaspora</taxon>
    </lineage>
</organism>
<comment type="caution">
    <text evidence="3">The sequence shown here is derived from an EMBL/GenBank/DDBJ whole genome shotgun (WGS) entry which is preliminary data.</text>
</comment>
<reference evidence="4" key="1">
    <citation type="journal article" date="2016" name="Proc. Natl. Acad. Sci. U.S.A.">
        <title>Comparative genomics of biotechnologically important yeasts.</title>
        <authorList>
            <person name="Riley R."/>
            <person name="Haridas S."/>
            <person name="Wolfe K.H."/>
            <person name="Lopes M.R."/>
            <person name="Hittinger C.T."/>
            <person name="Goeker M."/>
            <person name="Salamov A.A."/>
            <person name="Wisecaver J.H."/>
            <person name="Long T.M."/>
            <person name="Calvey C.H."/>
            <person name="Aerts A.L."/>
            <person name="Barry K.W."/>
            <person name="Choi C."/>
            <person name="Clum A."/>
            <person name="Coughlan A.Y."/>
            <person name="Deshpande S."/>
            <person name="Douglass A.P."/>
            <person name="Hanson S.J."/>
            <person name="Klenk H.-P."/>
            <person name="LaButti K.M."/>
            <person name="Lapidus A."/>
            <person name="Lindquist E.A."/>
            <person name="Lipzen A.M."/>
            <person name="Meier-Kolthoff J.P."/>
            <person name="Ohm R.A."/>
            <person name="Otillar R.P."/>
            <person name="Pangilinan J.L."/>
            <person name="Peng Y."/>
            <person name="Rokas A."/>
            <person name="Rosa C.A."/>
            <person name="Scheuner C."/>
            <person name="Sibirny A.A."/>
            <person name="Slot J.C."/>
            <person name="Stielow J.B."/>
            <person name="Sun H."/>
            <person name="Kurtzman C.P."/>
            <person name="Blackwell M."/>
            <person name="Grigoriev I.V."/>
            <person name="Jeffries T.W."/>
        </authorList>
    </citation>
    <scope>NUCLEOTIDE SEQUENCE [LARGE SCALE GENOMIC DNA]</scope>
    <source>
        <strain evidence="4">NRRL Y-1626</strain>
    </source>
</reference>
<evidence type="ECO:0000313" key="3">
    <source>
        <dbReference type="EMBL" id="OBA28861.1"/>
    </source>
</evidence>
<gene>
    <name evidence="3" type="ORF">HANVADRAFT_54785</name>
</gene>
<keyword evidence="1" id="KW-0175">Coiled coil</keyword>
<protein>
    <submittedName>
        <fullName evidence="3">Uncharacterized protein</fullName>
    </submittedName>
</protein>
<accession>A0A1B7TJD9</accession>
<dbReference type="EMBL" id="LXPE01000002">
    <property type="protein sequence ID" value="OBA28861.1"/>
    <property type="molecule type" value="Genomic_DNA"/>
</dbReference>
<feature type="region of interest" description="Disordered" evidence="2">
    <location>
        <begin position="342"/>
        <end position="364"/>
    </location>
</feature>
<dbReference type="AlphaFoldDB" id="A0A1B7TJD9"/>
<evidence type="ECO:0000313" key="4">
    <source>
        <dbReference type="Proteomes" id="UP000092321"/>
    </source>
</evidence>
<feature type="coiled-coil region" evidence="1">
    <location>
        <begin position="114"/>
        <end position="207"/>
    </location>
</feature>